<keyword evidence="4 10" id="KW-0547">Nucleotide-binding</keyword>
<dbReference type="SUPFAM" id="SSF63418">
    <property type="entry name" value="MurE/MurF N-terminal domain"/>
    <property type="match status" value="1"/>
</dbReference>
<evidence type="ECO:0000313" key="15">
    <source>
        <dbReference type="EMBL" id="RXS76645.1"/>
    </source>
</evidence>
<feature type="binding site" evidence="10">
    <location>
        <begin position="112"/>
        <end position="118"/>
    </location>
    <ligand>
        <name>ATP</name>
        <dbReference type="ChEBI" id="CHEBI:30616"/>
    </ligand>
</feature>
<evidence type="ECO:0000256" key="4">
    <source>
        <dbReference type="ARBA" id="ARBA00022741"/>
    </source>
</evidence>
<dbReference type="GO" id="GO:0051301">
    <property type="term" value="P:cell division"/>
    <property type="evidence" value="ECO:0007669"/>
    <property type="project" value="UniProtKB-KW"/>
</dbReference>
<feature type="domain" description="Mur ligase N-terminal catalytic" evidence="12">
    <location>
        <begin position="28"/>
        <end position="75"/>
    </location>
</feature>
<evidence type="ECO:0000256" key="11">
    <source>
        <dbReference type="RuleBase" id="RU004136"/>
    </source>
</evidence>
<dbReference type="Pfam" id="PF08245">
    <property type="entry name" value="Mur_ligase_M"/>
    <property type="match status" value="1"/>
</dbReference>
<evidence type="ECO:0000313" key="16">
    <source>
        <dbReference type="Proteomes" id="UP000290106"/>
    </source>
</evidence>
<dbReference type="InterPro" id="IPR000713">
    <property type="entry name" value="Mur_ligase_N"/>
</dbReference>
<accession>A0A4V1NSB2</accession>
<dbReference type="GO" id="GO:0005524">
    <property type="term" value="F:ATP binding"/>
    <property type="evidence" value="ECO:0007669"/>
    <property type="project" value="UniProtKB-UniRule"/>
</dbReference>
<evidence type="ECO:0000256" key="2">
    <source>
        <dbReference type="ARBA" id="ARBA00022598"/>
    </source>
</evidence>
<comment type="catalytic activity">
    <reaction evidence="10 11">
        <text>D-alanyl-D-alanine + UDP-N-acetyl-alpha-D-muramoyl-L-alanyl-gamma-D-glutamyl-meso-2,6-diaminopimelate + ATP = UDP-N-acetyl-alpha-D-muramoyl-L-alanyl-gamma-D-glutamyl-meso-2,6-diaminopimeloyl-D-alanyl-D-alanine + ADP + phosphate + H(+)</text>
        <dbReference type="Rhea" id="RHEA:28374"/>
        <dbReference type="ChEBI" id="CHEBI:15378"/>
        <dbReference type="ChEBI" id="CHEBI:30616"/>
        <dbReference type="ChEBI" id="CHEBI:43474"/>
        <dbReference type="ChEBI" id="CHEBI:57822"/>
        <dbReference type="ChEBI" id="CHEBI:61386"/>
        <dbReference type="ChEBI" id="CHEBI:83905"/>
        <dbReference type="ChEBI" id="CHEBI:456216"/>
        <dbReference type="EC" id="6.3.2.10"/>
    </reaction>
</comment>
<comment type="caution">
    <text evidence="15">The sequence shown here is derived from an EMBL/GenBank/DDBJ whole genome shotgun (WGS) entry which is preliminary data.</text>
</comment>
<keyword evidence="3 10" id="KW-0132">Cell division</keyword>
<dbReference type="InterPro" id="IPR005863">
    <property type="entry name" value="UDP-N-AcMur_synth"/>
</dbReference>
<dbReference type="SUPFAM" id="SSF53244">
    <property type="entry name" value="MurD-like peptide ligases, peptide-binding domain"/>
    <property type="match status" value="1"/>
</dbReference>
<dbReference type="Gene3D" id="3.90.190.20">
    <property type="entry name" value="Mur ligase, C-terminal domain"/>
    <property type="match status" value="1"/>
</dbReference>
<evidence type="ECO:0000256" key="1">
    <source>
        <dbReference type="ARBA" id="ARBA00022490"/>
    </source>
</evidence>
<evidence type="ECO:0000259" key="14">
    <source>
        <dbReference type="Pfam" id="PF08245"/>
    </source>
</evidence>
<dbReference type="AlphaFoldDB" id="A0A4V1NSB2"/>
<dbReference type="Proteomes" id="UP000290106">
    <property type="component" value="Unassembled WGS sequence"/>
</dbReference>
<dbReference type="GO" id="GO:0071555">
    <property type="term" value="P:cell wall organization"/>
    <property type="evidence" value="ECO:0007669"/>
    <property type="project" value="UniProtKB-KW"/>
</dbReference>
<dbReference type="InterPro" id="IPR036615">
    <property type="entry name" value="Mur_ligase_C_dom_sf"/>
</dbReference>
<comment type="pathway">
    <text evidence="10 11">Cell wall biogenesis; peptidoglycan biosynthesis.</text>
</comment>
<evidence type="ECO:0000256" key="7">
    <source>
        <dbReference type="ARBA" id="ARBA00022984"/>
    </source>
</evidence>
<keyword evidence="5 10" id="KW-0067">ATP-binding</keyword>
<evidence type="ECO:0000259" key="13">
    <source>
        <dbReference type="Pfam" id="PF02875"/>
    </source>
</evidence>
<dbReference type="GO" id="GO:0008766">
    <property type="term" value="F:UDP-N-acetylmuramoylalanyl-D-glutamyl-2,6-diaminopimelate-D-alanyl-D-alanine ligase activity"/>
    <property type="evidence" value="ECO:0007669"/>
    <property type="project" value="RHEA"/>
</dbReference>
<comment type="similarity">
    <text evidence="10">Belongs to the MurCDEF family. MurF subfamily.</text>
</comment>
<sequence>MKNLTLEHIAAACHGTYYGPEEKKSQCIEAVTTDSRKIEKNCLFVPIVGARADGHKFIDQVMEQGALATLSERPLGDVEFPYIQVESSLQAVKDLAKYYLEQLQIPVVGITGSVGKTSTKEMIAAVLEQKFRVLKTLGNFNNELGLPLTVFRLCEEDEIAVLEMGISDFGEMHRLASIAQPNTCVITNIGTCHLENLGDRDGVLKAKTEVFDHLKPDATVILNGDDDKLITVKEVQGKAPIHFGMNPDFPLYADEIESKGLKGIACKIHTPKGAFSVVVPIPGRHMVYNALAGTAVGLAYGMELSEIQKGIESLQSLSGRFHIIENENYTIVDDCYNANPMSMKASLGILKDAMGRKVAVLGDMGELGANEKELHREVGTFAGTCGIDLLICVGTLAKEIAEAAKMSSKAEGKALGIVHFATLEDLLAHLGEQVKQGDTILVKASHFMNFGKVVEALQK</sequence>
<evidence type="ECO:0000256" key="6">
    <source>
        <dbReference type="ARBA" id="ARBA00022960"/>
    </source>
</evidence>
<dbReference type="NCBIfam" id="TIGR01143">
    <property type="entry name" value="murF"/>
    <property type="match status" value="1"/>
</dbReference>
<keyword evidence="8 10" id="KW-0131">Cell cycle</keyword>
<dbReference type="UniPathway" id="UPA00219"/>
<dbReference type="GO" id="GO:0047480">
    <property type="term" value="F:UDP-N-acetylmuramoyl-tripeptide-D-alanyl-D-alanine ligase activity"/>
    <property type="evidence" value="ECO:0007669"/>
    <property type="project" value="UniProtKB-UniRule"/>
</dbReference>
<dbReference type="PANTHER" id="PTHR43024:SF1">
    <property type="entry name" value="UDP-N-ACETYLMURAMOYL-TRIPEPTIDE--D-ALANYL-D-ALANINE LIGASE"/>
    <property type="match status" value="1"/>
</dbReference>
<dbReference type="PANTHER" id="PTHR43024">
    <property type="entry name" value="UDP-N-ACETYLMURAMOYL-TRIPEPTIDE--D-ALANYL-D-ALANINE LIGASE"/>
    <property type="match status" value="1"/>
</dbReference>
<reference evidence="15 16" key="1">
    <citation type="submission" date="2019-01" db="EMBL/GenBank/DDBJ databases">
        <title>Blautia sp. nov. KGMB01111 isolated human feces.</title>
        <authorList>
            <person name="Park J.-E."/>
            <person name="Kim J.-S."/>
            <person name="Park S.-H."/>
        </authorList>
    </citation>
    <scope>NUCLEOTIDE SEQUENCE [LARGE SCALE GENOMIC DNA]</scope>
    <source>
        <strain evidence="15 16">KGMB01111</strain>
    </source>
</reference>
<dbReference type="Gene3D" id="3.40.1390.10">
    <property type="entry name" value="MurE/MurF, N-terminal domain"/>
    <property type="match status" value="1"/>
</dbReference>
<dbReference type="Gene3D" id="3.40.1190.10">
    <property type="entry name" value="Mur-like, catalytic domain"/>
    <property type="match status" value="1"/>
</dbReference>
<dbReference type="InterPro" id="IPR035911">
    <property type="entry name" value="MurE/MurF_N"/>
</dbReference>
<dbReference type="Pfam" id="PF02875">
    <property type="entry name" value="Mur_ligase_C"/>
    <property type="match status" value="1"/>
</dbReference>
<evidence type="ECO:0000256" key="10">
    <source>
        <dbReference type="HAMAP-Rule" id="MF_02019"/>
    </source>
</evidence>
<keyword evidence="1 10" id="KW-0963">Cytoplasm</keyword>
<dbReference type="GO" id="GO:0008360">
    <property type="term" value="P:regulation of cell shape"/>
    <property type="evidence" value="ECO:0007669"/>
    <property type="project" value="UniProtKB-KW"/>
</dbReference>
<comment type="subcellular location">
    <subcellularLocation>
        <location evidence="10 11">Cytoplasm</location>
    </subcellularLocation>
</comment>
<dbReference type="InterPro" id="IPR004101">
    <property type="entry name" value="Mur_ligase_C"/>
</dbReference>
<evidence type="ECO:0000259" key="12">
    <source>
        <dbReference type="Pfam" id="PF01225"/>
    </source>
</evidence>
<dbReference type="SUPFAM" id="SSF53623">
    <property type="entry name" value="MurD-like peptide ligases, catalytic domain"/>
    <property type="match status" value="1"/>
</dbReference>
<dbReference type="Pfam" id="PF01225">
    <property type="entry name" value="Mur_ligase"/>
    <property type="match status" value="1"/>
</dbReference>
<proteinExistence type="inferred from homology"/>
<dbReference type="GO" id="GO:0009252">
    <property type="term" value="P:peptidoglycan biosynthetic process"/>
    <property type="evidence" value="ECO:0007669"/>
    <property type="project" value="UniProtKB-UniRule"/>
</dbReference>
<evidence type="ECO:0000256" key="5">
    <source>
        <dbReference type="ARBA" id="ARBA00022840"/>
    </source>
</evidence>
<evidence type="ECO:0000256" key="9">
    <source>
        <dbReference type="ARBA" id="ARBA00023316"/>
    </source>
</evidence>
<dbReference type="OrthoDB" id="9801978at2"/>
<name>A0A4V1NSB2_9FIRM</name>
<dbReference type="InterPro" id="IPR036565">
    <property type="entry name" value="Mur-like_cat_sf"/>
</dbReference>
<comment type="function">
    <text evidence="10 11">Involved in cell wall formation. Catalyzes the final step in the synthesis of UDP-N-acetylmuramoyl-pentapeptide, the precursor of murein.</text>
</comment>
<organism evidence="15 16">
    <name type="scientific">Blautia faecicola</name>
    <dbReference type="NCBI Taxonomy" id="2509240"/>
    <lineage>
        <taxon>Bacteria</taxon>
        <taxon>Bacillati</taxon>
        <taxon>Bacillota</taxon>
        <taxon>Clostridia</taxon>
        <taxon>Lachnospirales</taxon>
        <taxon>Lachnospiraceae</taxon>
        <taxon>Blautia</taxon>
    </lineage>
</organism>
<dbReference type="EMBL" id="SDKC01000001">
    <property type="protein sequence ID" value="RXS76645.1"/>
    <property type="molecule type" value="Genomic_DNA"/>
</dbReference>
<keyword evidence="7 10" id="KW-0573">Peptidoglycan synthesis</keyword>
<dbReference type="RefSeq" id="WP_129259420.1">
    <property type="nucleotide sequence ID" value="NZ_JBGKFY010000002.1"/>
</dbReference>
<gene>
    <name evidence="10" type="primary">murF</name>
    <name evidence="15" type="ORF">ETP43_03200</name>
</gene>
<dbReference type="EC" id="6.3.2.10" evidence="10 11"/>
<keyword evidence="6 10" id="KW-0133">Cell shape</keyword>
<protein>
    <recommendedName>
        <fullName evidence="10 11">UDP-N-acetylmuramoyl-tripeptide--D-alanyl-D-alanine ligase</fullName>
        <ecNumber evidence="10 11">6.3.2.10</ecNumber>
    </recommendedName>
    <alternativeName>
        <fullName evidence="10">D-alanyl-D-alanine-adding enzyme</fullName>
    </alternativeName>
</protein>
<dbReference type="GO" id="GO:0005737">
    <property type="term" value="C:cytoplasm"/>
    <property type="evidence" value="ECO:0007669"/>
    <property type="project" value="UniProtKB-SubCell"/>
</dbReference>
<evidence type="ECO:0000256" key="8">
    <source>
        <dbReference type="ARBA" id="ARBA00023306"/>
    </source>
</evidence>
<feature type="domain" description="Mur ligase central" evidence="14">
    <location>
        <begin position="110"/>
        <end position="296"/>
    </location>
</feature>
<dbReference type="HAMAP" id="MF_02019">
    <property type="entry name" value="MurF"/>
    <property type="match status" value="1"/>
</dbReference>
<evidence type="ECO:0000256" key="3">
    <source>
        <dbReference type="ARBA" id="ARBA00022618"/>
    </source>
</evidence>
<feature type="domain" description="Mur ligase C-terminal" evidence="13">
    <location>
        <begin position="319"/>
        <end position="445"/>
    </location>
</feature>
<keyword evidence="16" id="KW-1185">Reference proteome</keyword>
<dbReference type="InterPro" id="IPR051046">
    <property type="entry name" value="MurCDEF_CellWall_CoF430Synth"/>
</dbReference>
<keyword evidence="9 10" id="KW-0961">Cell wall biogenesis/degradation</keyword>
<keyword evidence="2 10" id="KW-0436">Ligase</keyword>
<dbReference type="InterPro" id="IPR013221">
    <property type="entry name" value="Mur_ligase_cen"/>
</dbReference>